<accession>A0A1N6DWW4</accession>
<feature type="chain" id="PRO_5012500846" evidence="1">
    <location>
        <begin position="27"/>
        <end position="207"/>
    </location>
</feature>
<keyword evidence="1" id="KW-0732">Signal</keyword>
<organism evidence="2 3">
    <name type="scientific">Algoriphagus halophilus</name>
    <dbReference type="NCBI Taxonomy" id="226505"/>
    <lineage>
        <taxon>Bacteria</taxon>
        <taxon>Pseudomonadati</taxon>
        <taxon>Bacteroidota</taxon>
        <taxon>Cytophagia</taxon>
        <taxon>Cytophagales</taxon>
        <taxon>Cyclobacteriaceae</taxon>
        <taxon>Algoriphagus</taxon>
    </lineage>
</organism>
<dbReference type="Proteomes" id="UP000185221">
    <property type="component" value="Unassembled WGS sequence"/>
</dbReference>
<evidence type="ECO:0000256" key="1">
    <source>
        <dbReference type="SAM" id="SignalP"/>
    </source>
</evidence>
<dbReference type="EMBL" id="FSRC01000001">
    <property type="protein sequence ID" value="SIN75288.1"/>
    <property type="molecule type" value="Genomic_DNA"/>
</dbReference>
<dbReference type="AlphaFoldDB" id="A0A1N6DWW4"/>
<dbReference type="Pfam" id="PF19630">
    <property type="entry name" value="DUF6134"/>
    <property type="match status" value="1"/>
</dbReference>
<protein>
    <submittedName>
        <fullName evidence="2">Uncharacterized protein</fullName>
    </submittedName>
</protein>
<gene>
    <name evidence="2" type="ORF">SAMN05444394_1487</name>
</gene>
<keyword evidence="3" id="KW-1185">Reference proteome</keyword>
<dbReference type="RefSeq" id="WP_074224171.1">
    <property type="nucleotide sequence ID" value="NZ_FSRC01000001.1"/>
</dbReference>
<dbReference type="InterPro" id="IPR045767">
    <property type="entry name" value="DUF6134"/>
</dbReference>
<sequence length="207" mass="23651">MPFNLTFSKAYISLLLFLFLSSSVWGQESTISQNYDIVVAGFRIGGMTAQKIESPNETKFEINSLVDFWFFGRVHVDFLQKADYIDGQLHNASTVSNSNRGNFQTNVSWNNDHYVVDANTYKYENKEPVNQPIYSSPARLYFEEPNDGDILLSENFGLITTVVEDEPGVYSLEVNGNTNTFYYEDGILQKVVLENSIKNYVIRRSDD</sequence>
<dbReference type="STRING" id="226505.SAMN05444394_1487"/>
<evidence type="ECO:0000313" key="2">
    <source>
        <dbReference type="EMBL" id="SIN75288.1"/>
    </source>
</evidence>
<dbReference type="OrthoDB" id="949196at2"/>
<proteinExistence type="predicted"/>
<feature type="signal peptide" evidence="1">
    <location>
        <begin position="1"/>
        <end position="26"/>
    </location>
</feature>
<name>A0A1N6DWW4_9BACT</name>
<reference evidence="3" key="1">
    <citation type="submission" date="2016-11" db="EMBL/GenBank/DDBJ databases">
        <authorList>
            <person name="Varghese N."/>
            <person name="Submissions S."/>
        </authorList>
    </citation>
    <scope>NUCLEOTIDE SEQUENCE [LARGE SCALE GENOMIC DNA]</scope>
    <source>
        <strain evidence="3">DSM 15292</strain>
    </source>
</reference>
<evidence type="ECO:0000313" key="3">
    <source>
        <dbReference type="Proteomes" id="UP000185221"/>
    </source>
</evidence>